<dbReference type="EMBL" id="UOFT01000034">
    <property type="protein sequence ID" value="VAW93790.1"/>
    <property type="molecule type" value="Genomic_DNA"/>
</dbReference>
<dbReference type="AlphaFoldDB" id="A0A3B0ZX31"/>
<evidence type="ECO:0008006" key="2">
    <source>
        <dbReference type="Google" id="ProtNLM"/>
    </source>
</evidence>
<dbReference type="InterPro" id="IPR036249">
    <property type="entry name" value="Thioredoxin-like_sf"/>
</dbReference>
<evidence type="ECO:0000313" key="1">
    <source>
        <dbReference type="EMBL" id="VAW93790.1"/>
    </source>
</evidence>
<proteinExistence type="predicted"/>
<sequence>MKKITVLFYFLLLLTLHNAIAGQSLIKIFYPGSYAKILEGNKGKAFTLLFWSVDCSSCLEKLKLISKAEIYANQTFVFVSTDGDDMLVDVISVIKQMNLEQQAHWVFKSELTQEIINSVDNTWYGEVPRNYYFDKDHQRIRL</sequence>
<accession>A0A3B0ZX31</accession>
<reference evidence="1" key="1">
    <citation type="submission" date="2018-06" db="EMBL/GenBank/DDBJ databases">
        <authorList>
            <person name="Zhirakovskaya E."/>
        </authorList>
    </citation>
    <scope>NUCLEOTIDE SEQUENCE</scope>
</reference>
<protein>
    <recommendedName>
        <fullName evidence="2">Thioredoxin domain-containing protein</fullName>
    </recommendedName>
</protein>
<organism evidence="1">
    <name type="scientific">hydrothermal vent metagenome</name>
    <dbReference type="NCBI Taxonomy" id="652676"/>
    <lineage>
        <taxon>unclassified sequences</taxon>
        <taxon>metagenomes</taxon>
        <taxon>ecological metagenomes</taxon>
    </lineage>
</organism>
<gene>
    <name evidence="1" type="ORF">MNBD_GAMMA23-729</name>
</gene>
<dbReference type="SUPFAM" id="SSF52833">
    <property type="entry name" value="Thioredoxin-like"/>
    <property type="match status" value="1"/>
</dbReference>
<name>A0A3B0ZX31_9ZZZZ</name>
<dbReference type="Gene3D" id="3.40.30.10">
    <property type="entry name" value="Glutaredoxin"/>
    <property type="match status" value="1"/>
</dbReference>